<evidence type="ECO:0000313" key="6">
    <source>
        <dbReference type="Proteomes" id="UP000027586"/>
    </source>
</evidence>
<evidence type="ECO:0000259" key="4">
    <source>
        <dbReference type="PROSITE" id="PS50002"/>
    </source>
</evidence>
<dbReference type="Gene3D" id="2.30.30.40">
    <property type="entry name" value="SH3 Domains"/>
    <property type="match status" value="1"/>
</dbReference>
<feature type="compositionally biased region" description="Low complexity" evidence="3">
    <location>
        <begin position="325"/>
        <end position="345"/>
    </location>
</feature>
<protein>
    <submittedName>
        <fullName evidence="5">Sh3 domain-containing protein</fullName>
    </submittedName>
</protein>
<dbReference type="PROSITE" id="PS50002">
    <property type="entry name" value="SH3"/>
    <property type="match status" value="1"/>
</dbReference>
<dbReference type="Proteomes" id="UP000027586">
    <property type="component" value="Unassembled WGS sequence"/>
</dbReference>
<dbReference type="InterPro" id="IPR051702">
    <property type="entry name" value="SH3_domain_YSC84-like"/>
</dbReference>
<feature type="domain" description="SH3" evidence="4">
    <location>
        <begin position="419"/>
        <end position="480"/>
    </location>
</feature>
<accession>A0A068RIN4</accession>
<dbReference type="PRINTS" id="PR00452">
    <property type="entry name" value="SH3DOMAIN"/>
</dbReference>
<evidence type="ECO:0000313" key="5">
    <source>
        <dbReference type="EMBL" id="CDH49497.1"/>
    </source>
</evidence>
<evidence type="ECO:0000256" key="1">
    <source>
        <dbReference type="ARBA" id="ARBA00022443"/>
    </source>
</evidence>
<dbReference type="VEuPathDB" id="FungiDB:LCOR_01239.1"/>
<organism evidence="5 6">
    <name type="scientific">Lichtheimia corymbifera JMRC:FSU:9682</name>
    <dbReference type="NCBI Taxonomy" id="1263082"/>
    <lineage>
        <taxon>Eukaryota</taxon>
        <taxon>Fungi</taxon>
        <taxon>Fungi incertae sedis</taxon>
        <taxon>Mucoromycota</taxon>
        <taxon>Mucoromycotina</taxon>
        <taxon>Mucoromycetes</taxon>
        <taxon>Mucorales</taxon>
        <taxon>Lichtheimiaceae</taxon>
        <taxon>Lichtheimia</taxon>
    </lineage>
</organism>
<evidence type="ECO:0000256" key="2">
    <source>
        <dbReference type="PROSITE-ProRule" id="PRU00192"/>
    </source>
</evidence>
<feature type="compositionally biased region" description="Polar residues" evidence="3">
    <location>
        <begin position="274"/>
        <end position="293"/>
    </location>
</feature>
<dbReference type="OrthoDB" id="10255128at2759"/>
<dbReference type="GO" id="GO:0035091">
    <property type="term" value="F:phosphatidylinositol binding"/>
    <property type="evidence" value="ECO:0007669"/>
    <property type="project" value="TreeGrafter"/>
</dbReference>
<dbReference type="PANTHER" id="PTHR15629">
    <property type="entry name" value="SH3YL1 PROTEIN"/>
    <property type="match status" value="1"/>
</dbReference>
<gene>
    <name evidence="5" type="ORF">LCOR_01239.1</name>
</gene>
<feature type="compositionally biased region" description="Polar residues" evidence="3">
    <location>
        <begin position="346"/>
        <end position="366"/>
    </location>
</feature>
<sequence>MSTRSPKELQSDIARAVQILELFTDPSKRDVQLLIPQSILQNAHGLVFIRLYRGGFMVSAKKGTGIIIARLPDGSEYHSSWSAPSGISMGALGFGHQAGVEVIDSIIVMNYRGAVKAFFDQGGQLQLGANASISAGPLGRAANISAGASGAAHMSATYAYSASKGLFAGYSFEGSKISERVNTNAAFYGRNISAREILTGGIQAPPQAQRLYQILYSLGAGPRPGLPFAPKKGSSMARPSSQPPFQQGPPSQQPPYGSPVNMDGKQPYNNNNNQHMYNTGSNSQAPVTSPGSIQQQQQQPNEQGMYDEPPPPYMPPEQPNMFMGAGDTKQTTATTTAAPQPTGDTKQTLYNTPNDGGTSTTQTPWNDYSGPTNNNSGNSSTQPIGGVDGNAPAYNMSGSGAFANYQPDQKQQPPIMDPQQQTVVVAKYDYVAQQPGDLSFSAGDHIIVTQRKGDRQCWWEGQIGERIGMFPANYTEDMEF</sequence>
<dbReference type="InterPro" id="IPR001452">
    <property type="entry name" value="SH3_domain"/>
</dbReference>
<dbReference type="EMBL" id="CBTN010000003">
    <property type="protein sequence ID" value="CDH49497.1"/>
    <property type="molecule type" value="Genomic_DNA"/>
</dbReference>
<dbReference type="InterPro" id="IPR036028">
    <property type="entry name" value="SH3-like_dom_sf"/>
</dbReference>
<dbReference type="InterPro" id="IPR007461">
    <property type="entry name" value="Ysc84_actin-binding"/>
</dbReference>
<dbReference type="Pfam" id="PF00018">
    <property type="entry name" value="SH3_1"/>
    <property type="match status" value="1"/>
</dbReference>
<comment type="caution">
    <text evidence="5">The sequence shown here is derived from an EMBL/GenBank/DDBJ whole genome shotgun (WGS) entry which is preliminary data.</text>
</comment>
<dbReference type="SMART" id="SM00326">
    <property type="entry name" value="SH3"/>
    <property type="match status" value="1"/>
</dbReference>
<feature type="compositionally biased region" description="Low complexity" evidence="3">
    <location>
        <begin position="239"/>
        <end position="250"/>
    </location>
</feature>
<feature type="compositionally biased region" description="Pro residues" evidence="3">
    <location>
        <begin position="308"/>
        <end position="318"/>
    </location>
</feature>
<dbReference type="PANTHER" id="PTHR15629:SF2">
    <property type="entry name" value="SH3 DOMAIN-CONTAINING YSC84-LIKE PROTEIN 1"/>
    <property type="match status" value="1"/>
</dbReference>
<feature type="region of interest" description="Disordered" evidence="3">
    <location>
        <begin position="225"/>
        <end position="386"/>
    </location>
</feature>
<evidence type="ECO:0000256" key="3">
    <source>
        <dbReference type="SAM" id="MobiDB-lite"/>
    </source>
</evidence>
<dbReference type="Pfam" id="PF04366">
    <property type="entry name" value="Ysc84"/>
    <property type="match status" value="1"/>
</dbReference>
<proteinExistence type="predicted"/>
<keyword evidence="6" id="KW-1185">Reference proteome</keyword>
<dbReference type="SUPFAM" id="SSF50044">
    <property type="entry name" value="SH3-domain"/>
    <property type="match status" value="1"/>
</dbReference>
<dbReference type="AlphaFoldDB" id="A0A068RIN4"/>
<dbReference type="STRING" id="1263082.A0A068RIN4"/>
<name>A0A068RIN4_9FUNG</name>
<reference evidence="5" key="1">
    <citation type="submission" date="2013-08" db="EMBL/GenBank/DDBJ databases">
        <title>Gene expansion shapes genome architecture in the human pathogen Lichtheimia corymbifera: an evolutionary genomics analysis in the ancient terrestrial Mucorales (Mucoromycotina).</title>
        <authorList>
            <person name="Schwartze V.U."/>
            <person name="Winter S."/>
            <person name="Shelest E."/>
            <person name="Marcet-Houben M."/>
            <person name="Horn F."/>
            <person name="Wehner S."/>
            <person name="Hoffmann K."/>
            <person name="Riege K."/>
            <person name="Sammeth M."/>
            <person name="Nowrousian M."/>
            <person name="Valiante V."/>
            <person name="Linde J."/>
            <person name="Jacobsen I.D."/>
            <person name="Marz M."/>
            <person name="Brakhage A.A."/>
            <person name="Gabaldon T."/>
            <person name="Bocker S."/>
            <person name="Voigt K."/>
        </authorList>
    </citation>
    <scope>NUCLEOTIDE SEQUENCE [LARGE SCALE GENOMIC DNA]</scope>
    <source>
        <strain evidence="5">FSU 9682</strain>
    </source>
</reference>
<feature type="compositionally biased region" description="Low complexity" evidence="3">
    <location>
        <begin position="369"/>
        <end position="381"/>
    </location>
</feature>
<keyword evidence="1 2" id="KW-0728">SH3 domain</keyword>